<dbReference type="Pfam" id="PF00708">
    <property type="entry name" value="Acylphosphatase"/>
    <property type="match status" value="1"/>
</dbReference>
<dbReference type="Pfam" id="PF07503">
    <property type="entry name" value="zf-HYPF"/>
    <property type="match status" value="2"/>
</dbReference>
<sequence>MMAKKILTQGIVQGVGFRPYIYRLAKDLNLNGYVRNLGNVVEIILEGDNIDLFIDRLPKELPPIAKIDSMKTEDIAREGFDDFTIIESSDEFSGVSVIPPDIAICDSCLEEIRNPKDRRYKYPFNACTDCGPRFTVIDSVPYDRVRTSMDEFPLCDSCLEEYGEPLNRRYHGEAICCSDCGPQMKIYKGPEEINSNNPIKVAADKLKEGKIIAIKGIGGTHLVVDAYNDKAVKELRKRLNRPNQAFAVMSKDLDSVKGYAKLSKKEIATITSNKRPIVVLKKNDNYNFPESLAPGLHNIGVMLPYSPMHYLLFDEGDINTYVMTSANTPGEPMMITNKEILNLNGISDYSLIHNRKILNRCDDSVIRFRNDTLSFIRRSRGYTPEPYKINYDVNDLNVLALGPELDVTFAMAKDHMIYPSQHIGNTNKLKTLKFMKEAIENMKRITKINYFDAIACDLHPHFFTTKLAHEFSDEFECDVIGVQHHHAHSIALANDYGIDKMIVIACDGVGYGSDAASWGGEILYTNITDFERLGHLQAHKMPGGDMATKHPIRMLLSIIDDEDLISKYVDYFKYGDTEIKNIYRQLEAGINVGLTTSTGRVLDSVSAALEICNTRTYEGECSMKLESVAYYSKNDIEIPFEIKDNILNTREILREVVRLYQKGENKSDIANAAQKTIAKGLSQIAIENADKKGVDVIGATGGVFYNEAITDTCKKYIEENGYNFIQHKNTCAGDGSVSLGQAIVAKTKLN</sequence>
<proteinExistence type="inferred from homology"/>
<dbReference type="PROSITE" id="PS51160">
    <property type="entry name" value="ACYLPHOSPHATASE_3"/>
    <property type="match status" value="1"/>
</dbReference>
<dbReference type="GO" id="GO:0051604">
    <property type="term" value="P:protein maturation"/>
    <property type="evidence" value="ECO:0007669"/>
    <property type="project" value="TreeGrafter"/>
</dbReference>
<dbReference type="InterPro" id="IPR001792">
    <property type="entry name" value="Acylphosphatase-like_dom"/>
</dbReference>
<dbReference type="GO" id="GO:0003998">
    <property type="term" value="F:acylphosphatase activity"/>
    <property type="evidence" value="ECO:0007669"/>
    <property type="project" value="UniProtKB-EC"/>
</dbReference>
<dbReference type="InterPro" id="IPR004421">
    <property type="entry name" value="Carbamoyltransferase_HypF"/>
</dbReference>
<dbReference type="InterPro" id="IPR041440">
    <property type="entry name" value="HypF_C"/>
</dbReference>
<protein>
    <recommendedName>
        <fullName evidence="8">Carbamoyltransferase</fullName>
        <ecNumber evidence="8">6.2.-.-</ecNumber>
    </recommendedName>
</protein>
<feature type="domain" description="YrdC-like" evidence="11">
    <location>
        <begin position="196"/>
        <end position="381"/>
    </location>
</feature>
<evidence type="ECO:0000256" key="1">
    <source>
        <dbReference type="ARBA" id="ARBA00004711"/>
    </source>
</evidence>
<dbReference type="AlphaFoldDB" id="A0A2H4U864"/>
<keyword evidence="3" id="KW-0436">Ligase</keyword>
<gene>
    <name evidence="12" type="ORF">BK798_07685</name>
</gene>
<dbReference type="Proteomes" id="UP000232133">
    <property type="component" value="Chromosome"/>
</dbReference>
<dbReference type="PIRSF" id="PIRSF006256">
    <property type="entry name" value="CMPcnvr_hdrg_mat"/>
    <property type="match status" value="1"/>
</dbReference>
<dbReference type="Gene3D" id="3.90.870.50">
    <property type="match status" value="1"/>
</dbReference>
<dbReference type="UniPathway" id="UPA00335"/>
<dbReference type="Pfam" id="PF22521">
    <property type="entry name" value="HypF_C_2"/>
    <property type="match status" value="1"/>
</dbReference>
<dbReference type="Gene3D" id="3.30.420.40">
    <property type="match status" value="1"/>
</dbReference>
<keyword evidence="4" id="KW-0479">Metal-binding</keyword>
<comment type="catalytic activity">
    <reaction evidence="9">
        <text>an acyl phosphate + H2O = a carboxylate + phosphate + H(+)</text>
        <dbReference type="Rhea" id="RHEA:14965"/>
        <dbReference type="ChEBI" id="CHEBI:15377"/>
        <dbReference type="ChEBI" id="CHEBI:15378"/>
        <dbReference type="ChEBI" id="CHEBI:29067"/>
        <dbReference type="ChEBI" id="CHEBI:43474"/>
        <dbReference type="ChEBI" id="CHEBI:59918"/>
        <dbReference type="EC" id="3.6.1.7"/>
    </reaction>
</comment>
<dbReference type="NCBIfam" id="TIGR00143">
    <property type="entry name" value="hypF"/>
    <property type="match status" value="1"/>
</dbReference>
<dbReference type="EMBL" id="CP017803">
    <property type="protein sequence ID" value="ATZ60307.1"/>
    <property type="molecule type" value="Genomic_DNA"/>
</dbReference>
<evidence type="ECO:0000256" key="7">
    <source>
        <dbReference type="ARBA" id="ARBA00048220"/>
    </source>
</evidence>
<dbReference type="Gene3D" id="3.30.420.360">
    <property type="match status" value="1"/>
</dbReference>
<evidence type="ECO:0000256" key="4">
    <source>
        <dbReference type="ARBA" id="ARBA00022723"/>
    </source>
</evidence>
<evidence type="ECO:0000256" key="8">
    <source>
        <dbReference type="PIRNR" id="PIRNR006256"/>
    </source>
</evidence>
<feature type="active site" evidence="9">
    <location>
        <position position="36"/>
    </location>
</feature>
<dbReference type="GO" id="GO:0016743">
    <property type="term" value="F:carboxyl- or carbamoyltransferase activity"/>
    <property type="evidence" value="ECO:0007669"/>
    <property type="project" value="UniProtKB-UniRule"/>
</dbReference>
<feature type="active site" evidence="9">
    <location>
        <position position="18"/>
    </location>
</feature>
<evidence type="ECO:0000256" key="9">
    <source>
        <dbReference type="PROSITE-ProRule" id="PRU00520"/>
    </source>
</evidence>
<dbReference type="SUPFAM" id="SSF55821">
    <property type="entry name" value="YrdC/RibB"/>
    <property type="match status" value="1"/>
</dbReference>
<keyword evidence="5" id="KW-0863">Zinc-finger</keyword>
<dbReference type="InterPro" id="IPR017945">
    <property type="entry name" value="DHBP_synth_RibB-like_a/b_dom"/>
</dbReference>
<dbReference type="PROSITE" id="PS51163">
    <property type="entry name" value="YRDC"/>
    <property type="match status" value="1"/>
</dbReference>
<dbReference type="EC" id="6.2.-.-" evidence="8"/>
<keyword evidence="12" id="KW-0808">Transferase</keyword>
<dbReference type="InterPro" id="IPR006070">
    <property type="entry name" value="Sua5-like_dom"/>
</dbReference>
<comment type="pathway">
    <text evidence="1">Protein modification; [NiFe] hydrogenase maturation.</text>
</comment>
<evidence type="ECO:0000259" key="10">
    <source>
        <dbReference type="PROSITE" id="PS51160"/>
    </source>
</evidence>
<dbReference type="Pfam" id="PF17788">
    <property type="entry name" value="HypF_C"/>
    <property type="match status" value="1"/>
</dbReference>
<accession>A0A2H4U864</accession>
<dbReference type="Gene3D" id="3.30.110.120">
    <property type="match status" value="1"/>
</dbReference>
<dbReference type="InterPro" id="IPR011125">
    <property type="entry name" value="Znf_HypF"/>
</dbReference>
<evidence type="ECO:0000256" key="2">
    <source>
        <dbReference type="ARBA" id="ARBA00008097"/>
    </source>
</evidence>
<dbReference type="PANTHER" id="PTHR42959:SF1">
    <property type="entry name" value="CARBAMOYLTRANSFERASE HYPF"/>
    <property type="match status" value="1"/>
</dbReference>
<dbReference type="InterPro" id="IPR036046">
    <property type="entry name" value="Acylphosphatase-like_dom_sf"/>
</dbReference>
<evidence type="ECO:0000256" key="3">
    <source>
        <dbReference type="ARBA" id="ARBA00022598"/>
    </source>
</evidence>
<dbReference type="GO" id="GO:0008270">
    <property type="term" value="F:zinc ion binding"/>
    <property type="evidence" value="ECO:0007669"/>
    <property type="project" value="UniProtKB-KW"/>
</dbReference>
<evidence type="ECO:0000259" key="11">
    <source>
        <dbReference type="PROSITE" id="PS51163"/>
    </source>
</evidence>
<dbReference type="SUPFAM" id="SSF53067">
    <property type="entry name" value="Actin-like ATPase domain"/>
    <property type="match status" value="1"/>
</dbReference>
<reference evidence="12 13" key="1">
    <citation type="submission" date="2016-10" db="EMBL/GenBank/DDBJ databases">
        <authorList>
            <person name="Varghese N."/>
        </authorList>
    </citation>
    <scope>NUCLEOTIDE SEQUENCE [LARGE SCALE GENOMIC DNA]</scope>
    <source>
        <strain evidence="12 13">KB11</strain>
    </source>
</reference>
<dbReference type="InterPro" id="IPR043129">
    <property type="entry name" value="ATPase_NBD"/>
</dbReference>
<dbReference type="InterPro" id="IPR051060">
    <property type="entry name" value="Carbamoyltrans_HypF-like"/>
</dbReference>
<comment type="similarity">
    <text evidence="2 8">Belongs to the carbamoyltransferase HypF family.</text>
</comment>
<keyword evidence="9" id="KW-0378">Hydrolase</keyword>
<comment type="catalytic activity">
    <reaction evidence="7">
        <text>C-terminal L-cysteinyl-[HypE protein] + carbamoyl phosphate + ATP + H2O = C-terminal S-carboxamide-L-cysteinyl-[HypE protein] + AMP + phosphate + diphosphate + H(+)</text>
        <dbReference type="Rhea" id="RHEA:55636"/>
        <dbReference type="Rhea" id="RHEA-COMP:14247"/>
        <dbReference type="Rhea" id="RHEA-COMP:14392"/>
        <dbReference type="ChEBI" id="CHEBI:15377"/>
        <dbReference type="ChEBI" id="CHEBI:15378"/>
        <dbReference type="ChEBI" id="CHEBI:30616"/>
        <dbReference type="ChEBI" id="CHEBI:33019"/>
        <dbReference type="ChEBI" id="CHEBI:43474"/>
        <dbReference type="ChEBI" id="CHEBI:58228"/>
        <dbReference type="ChEBI" id="CHEBI:76913"/>
        <dbReference type="ChEBI" id="CHEBI:139126"/>
        <dbReference type="ChEBI" id="CHEBI:456215"/>
    </reaction>
</comment>
<name>A0A2H4U864_METSM</name>
<evidence type="ECO:0000256" key="5">
    <source>
        <dbReference type="ARBA" id="ARBA00022771"/>
    </source>
</evidence>
<evidence type="ECO:0000256" key="6">
    <source>
        <dbReference type="ARBA" id="ARBA00022833"/>
    </source>
</evidence>
<evidence type="ECO:0000313" key="13">
    <source>
        <dbReference type="Proteomes" id="UP000232133"/>
    </source>
</evidence>
<evidence type="ECO:0000313" key="12">
    <source>
        <dbReference type="EMBL" id="ATZ60307.1"/>
    </source>
</evidence>
<dbReference type="RefSeq" id="WP_100815723.1">
    <property type="nucleotide sequence ID" value="NZ_CP017803.1"/>
</dbReference>
<dbReference type="GeneID" id="35119250"/>
<dbReference type="GO" id="GO:0003725">
    <property type="term" value="F:double-stranded RNA binding"/>
    <property type="evidence" value="ECO:0007669"/>
    <property type="project" value="InterPro"/>
</dbReference>
<dbReference type="PANTHER" id="PTHR42959">
    <property type="entry name" value="CARBAMOYLTRANSFERASE"/>
    <property type="match status" value="1"/>
</dbReference>
<dbReference type="Pfam" id="PF01300">
    <property type="entry name" value="Sua5_yciO_yrdC"/>
    <property type="match status" value="1"/>
</dbReference>
<keyword evidence="6" id="KW-0862">Zinc</keyword>
<dbReference type="GO" id="GO:0016874">
    <property type="term" value="F:ligase activity"/>
    <property type="evidence" value="ECO:0007669"/>
    <property type="project" value="UniProtKB-UniRule"/>
</dbReference>
<dbReference type="InterPro" id="IPR055128">
    <property type="entry name" value="HypF_C_2"/>
</dbReference>
<organism evidence="12 13">
    <name type="scientific">Methanobrevibacter smithii</name>
    <dbReference type="NCBI Taxonomy" id="2173"/>
    <lineage>
        <taxon>Archaea</taxon>
        <taxon>Methanobacteriati</taxon>
        <taxon>Methanobacteriota</taxon>
        <taxon>Methanomada group</taxon>
        <taxon>Methanobacteria</taxon>
        <taxon>Methanobacteriales</taxon>
        <taxon>Methanobacteriaceae</taxon>
        <taxon>Methanobrevibacter</taxon>
    </lineage>
</organism>
<feature type="domain" description="Acylphosphatase-like" evidence="10">
    <location>
        <begin position="3"/>
        <end position="87"/>
    </location>
</feature>
<dbReference type="SUPFAM" id="SSF54975">
    <property type="entry name" value="Acylphosphatase/BLUF domain-like"/>
    <property type="match status" value="1"/>
</dbReference>